<dbReference type="InterPro" id="IPR027417">
    <property type="entry name" value="P-loop_NTPase"/>
</dbReference>
<organism evidence="2 3">
    <name type="scientific">Blastopirellula sediminis</name>
    <dbReference type="NCBI Taxonomy" id="2894196"/>
    <lineage>
        <taxon>Bacteria</taxon>
        <taxon>Pseudomonadati</taxon>
        <taxon>Planctomycetota</taxon>
        <taxon>Planctomycetia</taxon>
        <taxon>Pirellulales</taxon>
        <taxon>Pirellulaceae</taxon>
        <taxon>Blastopirellula</taxon>
    </lineage>
</organism>
<dbReference type="InterPro" id="IPR035994">
    <property type="entry name" value="Nucleoside_phosphorylase_sf"/>
</dbReference>
<comment type="caution">
    <text evidence="2">The sequence shown here is derived from an EMBL/GenBank/DDBJ whole genome shotgun (WGS) entry which is preliminary data.</text>
</comment>
<evidence type="ECO:0000313" key="2">
    <source>
        <dbReference type="EMBL" id="MCC9631606.1"/>
    </source>
</evidence>
<dbReference type="SMART" id="SM00382">
    <property type="entry name" value="AAA"/>
    <property type="match status" value="1"/>
</dbReference>
<evidence type="ECO:0000259" key="1">
    <source>
        <dbReference type="SMART" id="SM00382"/>
    </source>
</evidence>
<dbReference type="Proteomes" id="UP001139103">
    <property type="component" value="Unassembled WGS sequence"/>
</dbReference>
<protein>
    <submittedName>
        <fullName evidence="2">AAA family ATPase</fullName>
    </submittedName>
</protein>
<dbReference type="RefSeq" id="WP_230223879.1">
    <property type="nucleotide sequence ID" value="NZ_JAJKFT010000010.1"/>
</dbReference>
<dbReference type="PANTHER" id="PTHR46832">
    <property type="entry name" value="5'-METHYLTHIOADENOSINE/S-ADENOSYLHOMOCYSTEINE NUCLEOSIDASE"/>
    <property type="match status" value="1"/>
</dbReference>
<dbReference type="InterPro" id="IPR003593">
    <property type="entry name" value="AAA+_ATPase"/>
</dbReference>
<evidence type="ECO:0000313" key="3">
    <source>
        <dbReference type="Proteomes" id="UP001139103"/>
    </source>
</evidence>
<gene>
    <name evidence="2" type="ORF">LOC68_24685</name>
</gene>
<keyword evidence="3" id="KW-1185">Reference proteome</keyword>
<dbReference type="SUPFAM" id="SSF52540">
    <property type="entry name" value="P-loop containing nucleoside triphosphate hydrolases"/>
    <property type="match status" value="1"/>
</dbReference>
<proteinExistence type="predicted"/>
<dbReference type="GO" id="GO:0019284">
    <property type="term" value="P:L-methionine salvage from S-adenosylmethionine"/>
    <property type="evidence" value="ECO:0007669"/>
    <property type="project" value="TreeGrafter"/>
</dbReference>
<dbReference type="InterPro" id="IPR003959">
    <property type="entry name" value="ATPase_AAA_core"/>
</dbReference>
<dbReference type="InterPro" id="IPR000845">
    <property type="entry name" value="Nucleoside_phosphorylase_d"/>
</dbReference>
<dbReference type="GO" id="GO:0016887">
    <property type="term" value="F:ATP hydrolysis activity"/>
    <property type="evidence" value="ECO:0007669"/>
    <property type="project" value="InterPro"/>
</dbReference>
<dbReference type="GO" id="GO:0005524">
    <property type="term" value="F:ATP binding"/>
    <property type="evidence" value="ECO:0007669"/>
    <property type="project" value="InterPro"/>
</dbReference>
<dbReference type="Gene3D" id="3.40.50.300">
    <property type="entry name" value="P-loop containing nucleotide triphosphate hydrolases"/>
    <property type="match status" value="1"/>
</dbReference>
<name>A0A9X1MRV0_9BACT</name>
<sequence length="1625" mass="185055">MTQTIHFEDLRFKVDFAILTIREDEFEAVFKRFSPCIPVICGKQNYEYRELKSAGGGSLRVVITRTYDQGHNAAHSATRNIIDDLHPKWIVLAGIAGGVPDTEFTLGDVLIANSIHDLSVTAEIENKPVGFRPSGGMAHPAVERLLSTLPAWRDRLGPWNHQDSLGQEKPKITVAENINADCYYGEDDTRVEVQRIMRGHFPDAQRPRPPIFKIGTAATSNVLLKNTRVLREWKSNARQITHIEMELGGAYSAARHGTDVETPLLSVRGISDIVGYKRDHHWTQFACDSAASFLHAILTNIPIEMFFGTSAEQEPIRELDPLPTPTIDEIVAAFGLTSQPLLTFSVSDDAFIHRPEQSTLVDFISNQGSSRVLFVLGPPGCGKTALLARLTKLAIDQGATAISFKADLLDDSAPFANWGKNTIGKEISAIDAIKAIASRTRVVVVVDQLDALASTVDLTSDRLNRVVAFIHQCSTIPQVSVVCSCRTFEYEHDTRLSALSPTTIELELPNWESVSEFLNDRGISENSNWADSFRKILRNPQHLHVFLKRFIETGKTSSFDSYQAMLDELWTRRLNTPELRDLAYRIAEYAIENETLWMPQALLEGETPLVEKLCAEKVLRRQGFQIGFEHQTLLEHAKARHFTKTEKSICEHVLERQDAILVRPTIWTVLHYLRSAHTEKYHAELTKLFHADLRSHVRYLLIDFLGVLTNPDERESLHLANQLKSEHFKRRVLIAIRGNKAWFDRFYGTHFPAIMNWNADELWPMLGILLESGEFAREECFKLVEAHWSNDASKDDLTRQFLQETDNWTPRKVELARKIIRRAKDTGNRTWWIEDLVYAISSAIPDLAPLVFLEAVTRDTFHSNILDRPNSWHELPAVAEAAPTAFLTHTWEWFSKTCDEHHRGYQSSIVWEYTGYLPALDDDQSETFCPVTHSIKASVLKVAETWPQKFLEITRSSWESESAPVHRLIAMGLTKAASAIPHSGLEYLLGDRRRLWLGNALSDDSADSKSLIHSLSQKLDSAGFLSLEAAILSWSQYIDPSDVSDEQTDWSREKRLILLKAIPTQLLTDSTRDFIKKEEADFPNWNETNPLNDLHWGRIDEIPQLTKDQMKESSDQLLLACLSVPWQHDRTTNEMTRTEDGWTCQGGARAATQELIELSKEDRPRVLHLLSQLLEKGVERPVADVLRSLADSDFSMADSCELIRQHARFSPASEQYRSQAAYLLYKKCEKEAGFADDICTLLFSWLQMPWDSETQNVHVQKVRENDNTSDQLTSFLWHSHAVELLQIRNSFWPLVALTNGLLLRKSPDFDTWLKYLNVLVDGNLHHDTWTFFCRHFRWIGTKNCNSELGEKTVAKLFRIRREIRFSIHAMRLVASISDSLSQDFVQSYLSELLLSDDEKHCQAYGELLALLAFRGTPHDWAITKLNQYLELPKARDRHEELVFSGIALTSASVWDETAARQSACNALCRIIPLATNDIANAVGNVFWATEDFSVETNTELLIQAFCRNPGAIAPQFMLDAMELFSKLLPDYRHEILEICRWIVENGSKQDPSSVVYSLYEPGPILVNIAMTLQRFQDTRANALSLLEELMRIGLDDAFKILNEIDIRPIAVSTRKPRPRRRRKRR</sequence>
<dbReference type="GO" id="GO:0005829">
    <property type="term" value="C:cytosol"/>
    <property type="evidence" value="ECO:0007669"/>
    <property type="project" value="TreeGrafter"/>
</dbReference>
<dbReference type="Pfam" id="PF00004">
    <property type="entry name" value="AAA"/>
    <property type="match status" value="1"/>
</dbReference>
<dbReference type="Gene3D" id="3.40.50.1580">
    <property type="entry name" value="Nucleoside phosphorylase domain"/>
    <property type="match status" value="1"/>
</dbReference>
<dbReference type="PANTHER" id="PTHR46832:SF1">
    <property type="entry name" value="5'-METHYLTHIOADENOSINE_S-ADENOSYLHOMOCYSTEINE NUCLEOSIDASE"/>
    <property type="match status" value="1"/>
</dbReference>
<dbReference type="SUPFAM" id="SSF53167">
    <property type="entry name" value="Purine and uridine phosphorylases"/>
    <property type="match status" value="1"/>
</dbReference>
<dbReference type="EMBL" id="JAJKFT010000010">
    <property type="protein sequence ID" value="MCC9631606.1"/>
    <property type="molecule type" value="Genomic_DNA"/>
</dbReference>
<dbReference type="GO" id="GO:0008930">
    <property type="term" value="F:methylthioadenosine nucleosidase activity"/>
    <property type="evidence" value="ECO:0007669"/>
    <property type="project" value="TreeGrafter"/>
</dbReference>
<dbReference type="GO" id="GO:0009116">
    <property type="term" value="P:nucleoside metabolic process"/>
    <property type="evidence" value="ECO:0007669"/>
    <property type="project" value="InterPro"/>
</dbReference>
<dbReference type="Pfam" id="PF01048">
    <property type="entry name" value="PNP_UDP_1"/>
    <property type="match status" value="1"/>
</dbReference>
<dbReference type="GO" id="GO:0008782">
    <property type="term" value="F:adenosylhomocysteine nucleosidase activity"/>
    <property type="evidence" value="ECO:0007669"/>
    <property type="project" value="TreeGrafter"/>
</dbReference>
<feature type="domain" description="AAA+ ATPase" evidence="1">
    <location>
        <begin position="369"/>
        <end position="510"/>
    </location>
</feature>
<accession>A0A9X1MRV0</accession>
<reference evidence="2" key="1">
    <citation type="submission" date="2021-11" db="EMBL/GenBank/DDBJ databases">
        <title>Genome sequence.</title>
        <authorList>
            <person name="Sun Q."/>
        </authorList>
    </citation>
    <scope>NUCLEOTIDE SEQUENCE</scope>
    <source>
        <strain evidence="2">JC732</strain>
    </source>
</reference>